<dbReference type="FunFam" id="1.10.720.40:FF:000001">
    <property type="entry name" value="LEM domain containing 2, isoform CRA_a"/>
    <property type="match status" value="1"/>
</dbReference>
<keyword evidence="11" id="KW-1185">Reference proteome</keyword>
<accession>A0A674AMT1</accession>
<dbReference type="Pfam" id="PF09402">
    <property type="entry name" value="MSC"/>
    <property type="match status" value="1"/>
</dbReference>
<keyword evidence="2" id="KW-0597">Phosphoprotein</keyword>
<dbReference type="SMART" id="SM00540">
    <property type="entry name" value="LEM"/>
    <property type="match status" value="1"/>
</dbReference>
<feature type="compositionally biased region" description="Low complexity" evidence="7">
    <location>
        <begin position="380"/>
        <end position="393"/>
    </location>
</feature>
<dbReference type="PANTHER" id="PTHR13428">
    <property type="entry name" value="INNER NUCLEAR MEMBRANE PROTEIN MAN1 LEM DOMAIN CONTAINING PROTEIN"/>
    <property type="match status" value="1"/>
</dbReference>
<name>A0A674AMT1_SALTR</name>
<feature type="compositionally biased region" description="Polar residues" evidence="7">
    <location>
        <begin position="235"/>
        <end position="250"/>
    </location>
</feature>
<dbReference type="Gene3D" id="3.30.70.330">
    <property type="match status" value="1"/>
</dbReference>
<evidence type="ECO:0000256" key="5">
    <source>
        <dbReference type="ARBA" id="ARBA00023136"/>
    </source>
</evidence>
<dbReference type="PROSITE" id="PS50954">
    <property type="entry name" value="LEM"/>
    <property type="match status" value="1"/>
</dbReference>
<evidence type="ECO:0000256" key="8">
    <source>
        <dbReference type="SAM" id="Phobius"/>
    </source>
</evidence>
<dbReference type="InterPro" id="IPR035979">
    <property type="entry name" value="RBD_domain_sf"/>
</dbReference>
<evidence type="ECO:0000256" key="3">
    <source>
        <dbReference type="ARBA" id="ARBA00022692"/>
    </source>
</evidence>
<feature type="transmembrane region" description="Helical" evidence="8">
    <location>
        <begin position="644"/>
        <end position="669"/>
    </location>
</feature>
<protein>
    <submittedName>
        <fullName evidence="10">LEM domain containing 3</fullName>
    </submittedName>
</protein>
<feature type="region of interest" description="Disordered" evidence="7">
    <location>
        <begin position="428"/>
        <end position="454"/>
    </location>
</feature>
<dbReference type="SUPFAM" id="SSF63451">
    <property type="entry name" value="LEM domain"/>
    <property type="match status" value="1"/>
</dbReference>
<dbReference type="Pfam" id="PF03020">
    <property type="entry name" value="LEM"/>
    <property type="match status" value="1"/>
</dbReference>
<dbReference type="PANTHER" id="PTHR13428:SF10">
    <property type="entry name" value="INNER NUCLEAR MEMBRANE PROTEIN MAN1"/>
    <property type="match status" value="1"/>
</dbReference>
<feature type="compositionally biased region" description="Polar residues" evidence="7">
    <location>
        <begin position="301"/>
        <end position="311"/>
    </location>
</feature>
<keyword evidence="5 8" id="KW-0472">Membrane</keyword>
<evidence type="ECO:0000259" key="9">
    <source>
        <dbReference type="PROSITE" id="PS50954"/>
    </source>
</evidence>
<proteinExistence type="predicted"/>
<feature type="transmembrane region" description="Helical" evidence="8">
    <location>
        <begin position="484"/>
        <end position="505"/>
    </location>
</feature>
<dbReference type="SUPFAM" id="SSF54928">
    <property type="entry name" value="RNA-binding domain, RBD"/>
    <property type="match status" value="1"/>
</dbReference>
<dbReference type="CDD" id="cd12286">
    <property type="entry name" value="RRM_Man1"/>
    <property type="match status" value="1"/>
</dbReference>
<dbReference type="OMA" id="LFSQLKC"/>
<dbReference type="InterPro" id="IPR041885">
    <property type="entry name" value="MAN1_winged_helix_dom"/>
</dbReference>
<feature type="compositionally biased region" description="Polar residues" evidence="7">
    <location>
        <begin position="171"/>
        <end position="180"/>
    </location>
</feature>
<dbReference type="InParanoid" id="A0A674AMT1"/>
<dbReference type="FunFam" id="3.30.70.330:FF:000176">
    <property type="entry name" value="Inner nuclear membrane protein Man1"/>
    <property type="match status" value="1"/>
</dbReference>
<evidence type="ECO:0000313" key="11">
    <source>
        <dbReference type="Proteomes" id="UP000472277"/>
    </source>
</evidence>
<evidence type="ECO:0000256" key="6">
    <source>
        <dbReference type="ARBA" id="ARBA00023242"/>
    </source>
</evidence>
<dbReference type="InterPro" id="IPR034394">
    <property type="entry name" value="Man1_RRM"/>
</dbReference>
<dbReference type="GO" id="GO:0006998">
    <property type="term" value="P:nuclear envelope organization"/>
    <property type="evidence" value="ECO:0007669"/>
    <property type="project" value="TreeGrafter"/>
</dbReference>
<feature type="compositionally biased region" description="Polar residues" evidence="7">
    <location>
        <begin position="83"/>
        <end position="94"/>
    </location>
</feature>
<dbReference type="InterPro" id="IPR012677">
    <property type="entry name" value="Nucleotide-bd_a/b_plait_sf"/>
</dbReference>
<feature type="compositionally biased region" description="Polar residues" evidence="7">
    <location>
        <begin position="428"/>
        <end position="451"/>
    </location>
</feature>
<reference evidence="10" key="1">
    <citation type="submission" date="2025-08" db="UniProtKB">
        <authorList>
            <consortium name="Ensembl"/>
        </authorList>
    </citation>
    <scope>IDENTIFICATION</scope>
</reference>
<evidence type="ECO:0000256" key="2">
    <source>
        <dbReference type="ARBA" id="ARBA00022553"/>
    </source>
</evidence>
<evidence type="ECO:0000256" key="7">
    <source>
        <dbReference type="SAM" id="MobiDB-lite"/>
    </source>
</evidence>
<dbReference type="GO" id="GO:0031490">
    <property type="term" value="F:chromatin DNA binding"/>
    <property type="evidence" value="ECO:0007669"/>
    <property type="project" value="TreeGrafter"/>
</dbReference>
<evidence type="ECO:0000256" key="4">
    <source>
        <dbReference type="ARBA" id="ARBA00022989"/>
    </source>
</evidence>
<dbReference type="Proteomes" id="UP000472277">
    <property type="component" value="Unassembled WGS sequence"/>
</dbReference>
<keyword evidence="6" id="KW-0539">Nucleus</keyword>
<feature type="region of interest" description="Disordered" evidence="7">
    <location>
        <begin position="16"/>
        <end position="415"/>
    </location>
</feature>
<organism evidence="10 11">
    <name type="scientific">Salmo trutta</name>
    <name type="common">Brown trout</name>
    <dbReference type="NCBI Taxonomy" id="8032"/>
    <lineage>
        <taxon>Eukaryota</taxon>
        <taxon>Metazoa</taxon>
        <taxon>Chordata</taxon>
        <taxon>Craniata</taxon>
        <taxon>Vertebrata</taxon>
        <taxon>Euteleostomi</taxon>
        <taxon>Actinopterygii</taxon>
        <taxon>Neopterygii</taxon>
        <taxon>Teleostei</taxon>
        <taxon>Protacanthopterygii</taxon>
        <taxon>Salmoniformes</taxon>
        <taxon>Salmonidae</taxon>
        <taxon>Salmoninae</taxon>
        <taxon>Salmo</taxon>
    </lineage>
</organism>
<evidence type="ECO:0000256" key="1">
    <source>
        <dbReference type="ARBA" id="ARBA00004473"/>
    </source>
</evidence>
<gene>
    <name evidence="10" type="primary">LEMD3</name>
    <name evidence="10" type="synonym">LOC115182070</name>
</gene>
<dbReference type="Gene3D" id="1.10.10.1180">
    <property type="entry name" value="MAN1, winged-helix domain"/>
    <property type="match status" value="2"/>
</dbReference>
<dbReference type="InterPro" id="IPR018996">
    <property type="entry name" value="Man1/Src1-like_C"/>
</dbReference>
<reference evidence="10" key="2">
    <citation type="submission" date="2025-09" db="UniProtKB">
        <authorList>
            <consortium name="Ensembl"/>
        </authorList>
    </citation>
    <scope>IDENTIFICATION</scope>
</reference>
<dbReference type="GeneTree" id="ENSGT00940000157643"/>
<feature type="compositionally biased region" description="Acidic residues" evidence="7">
    <location>
        <begin position="217"/>
        <end position="227"/>
    </location>
</feature>
<keyword evidence="4 8" id="KW-1133">Transmembrane helix</keyword>
<dbReference type="AlphaFoldDB" id="A0A674AMT1"/>
<dbReference type="Gene3D" id="1.10.720.40">
    <property type="match status" value="1"/>
</dbReference>
<feature type="compositionally biased region" description="Basic and acidic residues" evidence="7">
    <location>
        <begin position="198"/>
        <end position="216"/>
    </location>
</feature>
<comment type="subcellular location">
    <subcellularLocation>
        <location evidence="1">Nucleus inner membrane</location>
        <topology evidence="1">Multi-pass membrane protein</topology>
    </subcellularLocation>
</comment>
<feature type="domain" description="LEM" evidence="9">
    <location>
        <begin position="1"/>
        <end position="44"/>
    </location>
</feature>
<keyword evidence="3 8" id="KW-0812">Transmembrane</keyword>
<dbReference type="GO" id="GO:0005637">
    <property type="term" value="C:nuclear inner membrane"/>
    <property type="evidence" value="ECO:0007669"/>
    <property type="project" value="UniProtKB-SubCell"/>
</dbReference>
<dbReference type="FunCoup" id="A0A674AMT1">
    <property type="interactions" value="1911"/>
</dbReference>
<evidence type="ECO:0000313" key="10">
    <source>
        <dbReference type="Ensembl" id="ENSSTUP00000060608.1"/>
    </source>
</evidence>
<dbReference type="InterPro" id="IPR003887">
    <property type="entry name" value="LEM_dom"/>
</dbReference>
<dbReference type="InterPro" id="IPR052277">
    <property type="entry name" value="INM_ESCRT-Associated"/>
</dbReference>
<dbReference type="Ensembl" id="ENSSTUT00000063917.1">
    <property type="protein sequence ID" value="ENSSTUP00000060608.1"/>
    <property type="gene ID" value="ENSSTUG00000026251.1"/>
</dbReference>
<feature type="compositionally biased region" description="Polar residues" evidence="7">
    <location>
        <begin position="153"/>
        <end position="164"/>
    </location>
</feature>
<feature type="compositionally biased region" description="Acidic residues" evidence="7">
    <location>
        <begin position="256"/>
        <end position="266"/>
    </location>
</feature>
<dbReference type="InterPro" id="IPR011015">
    <property type="entry name" value="LEM/LEM-like_dom_sf"/>
</dbReference>
<sequence length="1021" mass="114062">MATAQLTDEELFSELKSFGFTPGPVSENTRPVYLKKLKKLREEQQQQKGTRAGKTRNSGGSINNSSGGGNSSYTAAGARPASNDVTHLSTNSRSPGGRPVLNEKRTGGAGKFVLGFSSDESDVEDPKKKRGANHSGRRDRGSAYHHQQQQQQVRPTTGATTATRKSLGVAVSTSRNNSSPAGLLEGRRSGPGSLGWVDRGKSSLEVSRAAEVKGYDDEPEEEGDFQGETERDSRSLNGNRASYSLNTSSKLVGDYSDSEEEEEEEGGITYGQDRQRDRHLQQHYSRRSHSSKPSPHRSARGSESGQETTTGMAIRLNDTPGASRSRLDMMGGRGEEEDDEEEEGKKRVPGESSLSGSLLRRHYPRGTMYVSAVTGGSDRGSPGESSGNNSPSSAYNKNHTDSGDGGTSSSSSRFSIGLRPRFSNYNTLSATYRPNHSNHSGPNHAYSQSSLKQKHTVPEDELLQQFKREEVGSSTGGWGFSAHYLSMFLLMAACLFFLLLGLMYLRMRGSGASEVDVVIKNHPFGSEFDSSYNKMEKDTILKLLLNLHDHLAHIAGQHDCTDPEQQQANRSLSMKEASDYLVQQNEQYHPWVLLSLEWIIRTGEDVGIRLIGDNPEEEVAEVGEVTRLESTHPKMSFSCRFRRAFCTVIHRVLFILSVIGLAWGVFYYMKYRWRREEEETRQMYDMVERIIGVLRIHNASCQENNDLQPYLPIPHVRDSLVQPQDRSVLTSYLPIPHVRDSLVQPQDRSVLTSYLPIPHVRDSLVQPQDRSVLTSYLPIPHVRDSLVQPQDRSVLTSYLPIPHVRDSLVQPQDRKKLKKVWDRAVTFLSANESRIRTESQRIGGADFLVWRWLQPSLSCDQISLIPSKVWQGKAFPLDRRNSPPNSLTPCLKIRNMFDPVMEVGENWHLAIHEAILEKCCDNDGIVHIAVDKNSREGCVYVKCLSAEHSGKAFKALHGSWFDGKLVTVKYLRLDRYHQRFPQAQGCTTSLKPSNTYMNTMSRLRHHTSPDSSSNANSLGFS</sequence>
<dbReference type="GO" id="GO:0030514">
    <property type="term" value="P:negative regulation of BMP signaling pathway"/>
    <property type="evidence" value="ECO:0007669"/>
    <property type="project" value="TreeGrafter"/>
</dbReference>
<feature type="compositionally biased region" description="Basic residues" evidence="7">
    <location>
        <begin position="284"/>
        <end position="299"/>
    </location>
</feature>